<keyword evidence="3" id="KW-1185">Reference proteome</keyword>
<name>A0ABN8Z5G2_RANTA</name>
<gene>
    <name evidence="2" type="ORF">MRATA1EN1_LOCUS17986</name>
</gene>
<evidence type="ECO:0000313" key="3">
    <source>
        <dbReference type="Proteomes" id="UP001176941"/>
    </source>
</evidence>
<reference evidence="2" key="1">
    <citation type="submission" date="2023-04" db="EMBL/GenBank/DDBJ databases">
        <authorList>
            <consortium name="ELIXIR-Norway"/>
        </authorList>
    </citation>
    <scope>NUCLEOTIDE SEQUENCE [LARGE SCALE GENOMIC DNA]</scope>
</reference>
<feature type="region of interest" description="Disordered" evidence="1">
    <location>
        <begin position="1"/>
        <end position="72"/>
    </location>
</feature>
<protein>
    <submittedName>
        <fullName evidence="2">Uncharacterized protein</fullName>
    </submittedName>
</protein>
<accession>A0ABN8Z5G2</accession>
<proteinExistence type="predicted"/>
<evidence type="ECO:0000313" key="2">
    <source>
        <dbReference type="EMBL" id="CAI9169024.1"/>
    </source>
</evidence>
<organism evidence="2 3">
    <name type="scientific">Rangifer tarandus platyrhynchus</name>
    <name type="common">Svalbard reindeer</name>
    <dbReference type="NCBI Taxonomy" id="3082113"/>
    <lineage>
        <taxon>Eukaryota</taxon>
        <taxon>Metazoa</taxon>
        <taxon>Chordata</taxon>
        <taxon>Craniata</taxon>
        <taxon>Vertebrata</taxon>
        <taxon>Euteleostomi</taxon>
        <taxon>Mammalia</taxon>
        <taxon>Eutheria</taxon>
        <taxon>Laurasiatheria</taxon>
        <taxon>Artiodactyla</taxon>
        <taxon>Ruminantia</taxon>
        <taxon>Pecora</taxon>
        <taxon>Cervidae</taxon>
        <taxon>Odocoileinae</taxon>
        <taxon>Rangifer</taxon>
    </lineage>
</organism>
<dbReference type="EMBL" id="OX459964">
    <property type="protein sequence ID" value="CAI9169024.1"/>
    <property type="molecule type" value="Genomic_DNA"/>
</dbReference>
<evidence type="ECO:0000256" key="1">
    <source>
        <dbReference type="SAM" id="MobiDB-lite"/>
    </source>
</evidence>
<sequence>MTRVPPAESSPQLSSETRPPPPKYQQAVFASLPAVGGRGAFSPIPAHKERRREQKLGAPRHPQLRRRSQDAAVGVRGRVGGSSLVFRGRGALWEQPAQVTKDRTEQDDAEAGRAGGGGGGDLPFCSNVKLAVFPRPASELG</sequence>
<dbReference type="Proteomes" id="UP001176941">
    <property type="component" value="Chromosome 28"/>
</dbReference>
<feature type="region of interest" description="Disordered" evidence="1">
    <location>
        <begin position="95"/>
        <end position="120"/>
    </location>
</feature>